<accession>A0A445ME44</accession>
<dbReference type="Proteomes" id="UP000290560">
    <property type="component" value="Unassembled WGS sequence"/>
</dbReference>
<sequence>MSSASSHSESRSITILTYKSRVLDPSGDSRSTIALSSSGGATLVDSGASEALAAMRSCFNVDSTITTRRLVMVRKHYYSGPKVPATPYDPGVPQRVANLSFPDGAQLMALSGDFPVGILWVEDRVEADKYFASIMMWLKTIEGEDPLVPRWLAISGSSHVWTEGPLSREYLPEALHPTLVNQVYECSSKELMNRADKSIVWAEGPKAVGAYKASQGFESGLEKMGRVSYEFGYRVALEQLRGKHPKIAIEQNPFVECPNDANMEMDLNQLFDDNTPSEK</sequence>
<gene>
    <name evidence="1" type="ORF">BHM03_00013794</name>
</gene>
<reference evidence="1" key="1">
    <citation type="journal article" date="2018" name="Data Brief">
        <title>Genome sequence data from 17 accessions of Ensete ventricosum, a staple food crop for millions in Ethiopia.</title>
        <authorList>
            <person name="Yemataw Z."/>
            <person name="Muzemil S."/>
            <person name="Ambachew D."/>
            <person name="Tripathi L."/>
            <person name="Tesfaye K."/>
            <person name="Chala A."/>
            <person name="Farbos A."/>
            <person name="O'Neill P."/>
            <person name="Moore K."/>
            <person name="Grant M."/>
            <person name="Studholme D.J."/>
        </authorList>
    </citation>
    <scope>NUCLEOTIDE SEQUENCE [LARGE SCALE GENOMIC DNA]</scope>
    <source>
        <tissue evidence="1">Leaf</tissue>
    </source>
</reference>
<name>A0A445ME44_ENSVE</name>
<organism evidence="1">
    <name type="scientific">Ensete ventricosum</name>
    <name type="common">Abyssinian banana</name>
    <name type="synonym">Musa ensete</name>
    <dbReference type="NCBI Taxonomy" id="4639"/>
    <lineage>
        <taxon>Eukaryota</taxon>
        <taxon>Viridiplantae</taxon>
        <taxon>Streptophyta</taxon>
        <taxon>Embryophyta</taxon>
        <taxon>Tracheophyta</taxon>
        <taxon>Spermatophyta</taxon>
        <taxon>Magnoliopsida</taxon>
        <taxon>Liliopsida</taxon>
        <taxon>Zingiberales</taxon>
        <taxon>Musaceae</taxon>
        <taxon>Ensete</taxon>
    </lineage>
</organism>
<dbReference type="AlphaFoldDB" id="A0A445ME44"/>
<dbReference type="EMBL" id="KV875693">
    <property type="protein sequence ID" value="RZR72468.1"/>
    <property type="molecule type" value="Genomic_DNA"/>
</dbReference>
<proteinExistence type="predicted"/>
<protein>
    <submittedName>
        <fullName evidence="1">Uncharacterized protein</fullName>
    </submittedName>
</protein>
<evidence type="ECO:0000313" key="1">
    <source>
        <dbReference type="EMBL" id="RZR72468.1"/>
    </source>
</evidence>